<evidence type="ECO:0000256" key="1">
    <source>
        <dbReference type="SAM" id="MobiDB-lite"/>
    </source>
</evidence>
<dbReference type="Proteomes" id="UP001159364">
    <property type="component" value="Linkage Group LG07"/>
</dbReference>
<dbReference type="PANTHER" id="PTHR36726:SF4">
    <property type="entry name" value="CLAVATA3_ESR (CLE)-RELATED PROTEIN 45"/>
    <property type="match status" value="1"/>
</dbReference>
<comment type="caution">
    <text evidence="3">The sequence shown here is derived from an EMBL/GenBank/DDBJ whole genome shotgun (WGS) entry which is preliminary data.</text>
</comment>
<evidence type="ECO:0000256" key="2">
    <source>
        <dbReference type="SAM" id="SignalP"/>
    </source>
</evidence>
<sequence length="98" mass="11154">MALKSSRMLLFLLICIGSLALQPDRAYCLTNVDLVLRHSVNAQKTMAHRPRILQDKALQRMKAEKQATNSNKSFDPNQSSTRRVRRGADPIHNRSDHT</sequence>
<feature type="chain" id="PRO_5043776310" description="CLAVATA3/ESR (CLE)-related protein 45" evidence="2">
    <location>
        <begin position="21"/>
        <end position="98"/>
    </location>
</feature>
<dbReference type="EMBL" id="JAIWQS010000007">
    <property type="protein sequence ID" value="KAJ8760917.1"/>
    <property type="molecule type" value="Genomic_DNA"/>
</dbReference>
<dbReference type="PANTHER" id="PTHR36726">
    <property type="entry name" value="CLAVATA3/ESR (CLE)-RELATED PROTEIN 45"/>
    <property type="match status" value="1"/>
</dbReference>
<evidence type="ECO:0008006" key="5">
    <source>
        <dbReference type="Google" id="ProtNLM"/>
    </source>
</evidence>
<reference evidence="3 4" key="1">
    <citation type="submission" date="2021-09" db="EMBL/GenBank/DDBJ databases">
        <title>Genomic insights and catalytic innovation underlie evolution of tropane alkaloids biosynthesis.</title>
        <authorList>
            <person name="Wang Y.-J."/>
            <person name="Tian T."/>
            <person name="Huang J.-P."/>
            <person name="Huang S.-X."/>
        </authorList>
    </citation>
    <scope>NUCLEOTIDE SEQUENCE [LARGE SCALE GENOMIC DNA]</scope>
    <source>
        <strain evidence="3">KIB-2018</strain>
        <tissue evidence="3">Leaf</tissue>
    </source>
</reference>
<keyword evidence="4" id="KW-1185">Reference proteome</keyword>
<evidence type="ECO:0000313" key="4">
    <source>
        <dbReference type="Proteomes" id="UP001159364"/>
    </source>
</evidence>
<feature type="signal peptide" evidence="2">
    <location>
        <begin position="1"/>
        <end position="20"/>
    </location>
</feature>
<dbReference type="InterPro" id="IPR038821">
    <property type="entry name" value="CLE45-like"/>
</dbReference>
<evidence type="ECO:0000313" key="3">
    <source>
        <dbReference type="EMBL" id="KAJ8760917.1"/>
    </source>
</evidence>
<feature type="region of interest" description="Disordered" evidence="1">
    <location>
        <begin position="59"/>
        <end position="98"/>
    </location>
</feature>
<name>A0AAV8T2D7_9ROSI</name>
<proteinExistence type="predicted"/>
<gene>
    <name evidence="3" type="ORF">K2173_021955</name>
</gene>
<accession>A0AAV8T2D7</accession>
<feature type="compositionally biased region" description="Basic and acidic residues" evidence="1">
    <location>
        <begin position="86"/>
        <end position="98"/>
    </location>
</feature>
<dbReference type="AlphaFoldDB" id="A0AAV8T2D7"/>
<feature type="compositionally biased region" description="Polar residues" evidence="1">
    <location>
        <begin position="66"/>
        <end position="81"/>
    </location>
</feature>
<organism evidence="3 4">
    <name type="scientific">Erythroxylum novogranatense</name>
    <dbReference type="NCBI Taxonomy" id="1862640"/>
    <lineage>
        <taxon>Eukaryota</taxon>
        <taxon>Viridiplantae</taxon>
        <taxon>Streptophyta</taxon>
        <taxon>Embryophyta</taxon>
        <taxon>Tracheophyta</taxon>
        <taxon>Spermatophyta</taxon>
        <taxon>Magnoliopsida</taxon>
        <taxon>eudicotyledons</taxon>
        <taxon>Gunneridae</taxon>
        <taxon>Pentapetalae</taxon>
        <taxon>rosids</taxon>
        <taxon>fabids</taxon>
        <taxon>Malpighiales</taxon>
        <taxon>Erythroxylaceae</taxon>
        <taxon>Erythroxylum</taxon>
    </lineage>
</organism>
<keyword evidence="2" id="KW-0732">Signal</keyword>
<protein>
    <recommendedName>
        <fullName evidence="5">CLAVATA3/ESR (CLE)-related protein 45</fullName>
    </recommendedName>
</protein>